<evidence type="ECO:0000256" key="1">
    <source>
        <dbReference type="ARBA" id="ARBA00023018"/>
    </source>
</evidence>
<dbReference type="Pfam" id="PF00168">
    <property type="entry name" value="C2"/>
    <property type="match status" value="1"/>
</dbReference>
<dbReference type="SUPFAM" id="SSF49562">
    <property type="entry name" value="C2 domain (Calcium/lipid-binding domain, CaLB)"/>
    <property type="match status" value="1"/>
</dbReference>
<dbReference type="GO" id="GO:0048791">
    <property type="term" value="P:calcium ion-regulated exocytosis of neurotransmitter"/>
    <property type="evidence" value="ECO:0007669"/>
    <property type="project" value="TreeGrafter"/>
</dbReference>
<keyword evidence="5" id="KW-1185">Reference proteome</keyword>
<feature type="non-terminal residue" evidence="4">
    <location>
        <position position="128"/>
    </location>
</feature>
<proteinExistence type="predicted"/>
<dbReference type="AlphaFoldDB" id="A0AAV2RMD0"/>
<dbReference type="PROSITE" id="PS50004">
    <property type="entry name" value="C2"/>
    <property type="match status" value="1"/>
</dbReference>
<sequence length="128" mass="14951">QLGEVELQICFDSVAKILYVTVLRARVLTTLREDGDTRPDPFIKVYLLPGRSVENQRRTRHFSRTSEPEWNQTMVYPNLAQADLAKRHLEVTAWNYAQDKPNEFLGEVVLNLSDPMCLNEDPRWYQLT</sequence>
<evidence type="ECO:0000313" key="5">
    <source>
        <dbReference type="Proteomes" id="UP001497623"/>
    </source>
</evidence>
<dbReference type="GO" id="GO:2000300">
    <property type="term" value="P:regulation of synaptic vesicle exocytosis"/>
    <property type="evidence" value="ECO:0007669"/>
    <property type="project" value="TreeGrafter"/>
</dbReference>
<dbReference type="SMART" id="SM00239">
    <property type="entry name" value="C2"/>
    <property type="match status" value="1"/>
</dbReference>
<organism evidence="4 5">
    <name type="scientific">Meganyctiphanes norvegica</name>
    <name type="common">Northern krill</name>
    <name type="synonym">Thysanopoda norvegica</name>
    <dbReference type="NCBI Taxonomy" id="48144"/>
    <lineage>
        <taxon>Eukaryota</taxon>
        <taxon>Metazoa</taxon>
        <taxon>Ecdysozoa</taxon>
        <taxon>Arthropoda</taxon>
        <taxon>Crustacea</taxon>
        <taxon>Multicrustacea</taxon>
        <taxon>Malacostraca</taxon>
        <taxon>Eumalacostraca</taxon>
        <taxon>Eucarida</taxon>
        <taxon>Euphausiacea</taxon>
        <taxon>Euphausiidae</taxon>
        <taxon>Meganyctiphanes</taxon>
    </lineage>
</organism>
<evidence type="ECO:0000259" key="3">
    <source>
        <dbReference type="PROSITE" id="PS50004"/>
    </source>
</evidence>
<protein>
    <recommendedName>
        <fullName evidence="3">C2 domain-containing protein</fullName>
    </recommendedName>
</protein>
<comment type="caution">
    <text evidence="4">The sequence shown here is derived from an EMBL/GenBank/DDBJ whole genome shotgun (WGS) entry which is preliminary data.</text>
</comment>
<dbReference type="PANTHER" id="PTHR12157:SF25">
    <property type="entry name" value="REGULATING SYNAPTIC MEMBRANE EXOCYTOSIS PROTEIN 3"/>
    <property type="match status" value="1"/>
</dbReference>
<reference evidence="4 5" key="1">
    <citation type="submission" date="2024-05" db="EMBL/GenBank/DDBJ databases">
        <authorList>
            <person name="Wallberg A."/>
        </authorList>
    </citation>
    <scope>NUCLEOTIDE SEQUENCE [LARGE SCALE GENOMIC DNA]</scope>
</reference>
<dbReference type="GO" id="GO:0031267">
    <property type="term" value="F:small GTPase binding"/>
    <property type="evidence" value="ECO:0007669"/>
    <property type="project" value="InterPro"/>
</dbReference>
<dbReference type="GO" id="GO:0048788">
    <property type="term" value="C:cytoskeleton of presynaptic active zone"/>
    <property type="evidence" value="ECO:0007669"/>
    <property type="project" value="TreeGrafter"/>
</dbReference>
<keyword evidence="1" id="KW-0770">Synapse</keyword>
<evidence type="ECO:0000313" key="4">
    <source>
        <dbReference type="EMBL" id="CAL4127248.1"/>
    </source>
</evidence>
<comment type="subcellular location">
    <subcellularLocation>
        <location evidence="2">Synapse</location>
    </subcellularLocation>
</comment>
<dbReference type="InterPro" id="IPR039032">
    <property type="entry name" value="Rim-like"/>
</dbReference>
<dbReference type="GO" id="GO:0042391">
    <property type="term" value="P:regulation of membrane potential"/>
    <property type="evidence" value="ECO:0007669"/>
    <property type="project" value="TreeGrafter"/>
</dbReference>
<gene>
    <name evidence="4" type="ORF">MNOR_LOCUS25826</name>
</gene>
<dbReference type="GO" id="GO:0048167">
    <property type="term" value="P:regulation of synaptic plasticity"/>
    <property type="evidence" value="ECO:0007669"/>
    <property type="project" value="TreeGrafter"/>
</dbReference>
<dbReference type="GO" id="GO:0044325">
    <property type="term" value="F:transmembrane transporter binding"/>
    <property type="evidence" value="ECO:0007669"/>
    <property type="project" value="TreeGrafter"/>
</dbReference>
<dbReference type="PANTHER" id="PTHR12157">
    <property type="entry name" value="REGULATING SYNAPTIC MEMBRANE EXOCYTOSIS PROTEIN"/>
    <property type="match status" value="1"/>
</dbReference>
<dbReference type="Gene3D" id="2.60.40.150">
    <property type="entry name" value="C2 domain"/>
    <property type="match status" value="1"/>
</dbReference>
<accession>A0AAV2RMD0</accession>
<dbReference type="GO" id="GO:0050806">
    <property type="term" value="P:positive regulation of synaptic transmission"/>
    <property type="evidence" value="ECO:0007669"/>
    <property type="project" value="TreeGrafter"/>
</dbReference>
<dbReference type="Proteomes" id="UP001497623">
    <property type="component" value="Unassembled WGS sequence"/>
</dbReference>
<dbReference type="GO" id="GO:0042734">
    <property type="term" value="C:presynaptic membrane"/>
    <property type="evidence" value="ECO:0007669"/>
    <property type="project" value="TreeGrafter"/>
</dbReference>
<name>A0AAV2RMD0_MEGNR</name>
<dbReference type="EMBL" id="CAXKWB010025047">
    <property type="protein sequence ID" value="CAL4127248.1"/>
    <property type="molecule type" value="Genomic_DNA"/>
</dbReference>
<evidence type="ECO:0000256" key="2">
    <source>
        <dbReference type="ARBA" id="ARBA00034103"/>
    </source>
</evidence>
<feature type="non-terminal residue" evidence="4">
    <location>
        <position position="1"/>
    </location>
</feature>
<dbReference type="InterPro" id="IPR035892">
    <property type="entry name" value="C2_domain_sf"/>
</dbReference>
<feature type="domain" description="C2" evidence="3">
    <location>
        <begin position="1"/>
        <end position="125"/>
    </location>
</feature>
<dbReference type="InterPro" id="IPR000008">
    <property type="entry name" value="C2_dom"/>
</dbReference>